<dbReference type="GeneID" id="68119456"/>
<dbReference type="AlphaFoldDB" id="A0A6A5C544"/>
<dbReference type="VEuPathDB" id="AmoebaDB:NfTy_039010"/>
<accession>A0A6A5C544</accession>
<sequence>MILFSKFSMENRKKDVQDDLVALSIHSDSNKNGSINMDVCTRPQMMIKFSELSSEILMQIAPFLSLFAFAKCHSSLLLLLFNQTKNMEKVPQDKEEHAEEGWEFMLVQLTSIWKPLMCYYFPKFEKSLNIKNWKHVLRRRIEHLMLYSPTKLPLTPKDPSRSCFETLLPFKIMKRTLLKIVNGFISVH</sequence>
<protein>
    <submittedName>
        <fullName evidence="1">Uncharacterized protein</fullName>
    </submittedName>
</protein>
<dbReference type="VEuPathDB" id="AmoebaDB:FDP41_012241"/>
<comment type="caution">
    <text evidence="1">The sequence shown here is derived from an EMBL/GenBank/DDBJ whole genome shotgun (WGS) entry which is preliminary data.</text>
</comment>
<name>A0A6A5C544_NAEFO</name>
<organism evidence="1 2">
    <name type="scientific">Naegleria fowleri</name>
    <name type="common">Brain eating amoeba</name>
    <dbReference type="NCBI Taxonomy" id="5763"/>
    <lineage>
        <taxon>Eukaryota</taxon>
        <taxon>Discoba</taxon>
        <taxon>Heterolobosea</taxon>
        <taxon>Tetramitia</taxon>
        <taxon>Eutetramitia</taxon>
        <taxon>Vahlkampfiidae</taxon>
        <taxon>Naegleria</taxon>
    </lineage>
</organism>
<proteinExistence type="predicted"/>
<gene>
    <name evidence="1" type="ORF">FDP41_012241</name>
</gene>
<evidence type="ECO:0000313" key="2">
    <source>
        <dbReference type="Proteomes" id="UP000444721"/>
    </source>
</evidence>
<dbReference type="Proteomes" id="UP000444721">
    <property type="component" value="Unassembled WGS sequence"/>
</dbReference>
<dbReference type="OrthoDB" id="10485715at2759"/>
<reference evidence="1 2" key="1">
    <citation type="journal article" date="2019" name="Sci. Rep.">
        <title>Nanopore sequencing improves the draft genome of the human pathogenic amoeba Naegleria fowleri.</title>
        <authorList>
            <person name="Liechti N."/>
            <person name="Schurch N."/>
            <person name="Bruggmann R."/>
            <person name="Wittwer M."/>
        </authorList>
    </citation>
    <scope>NUCLEOTIDE SEQUENCE [LARGE SCALE GENOMIC DNA]</scope>
    <source>
        <strain evidence="1 2">ATCC 30894</strain>
    </source>
</reference>
<keyword evidence="2" id="KW-1185">Reference proteome</keyword>
<dbReference type="EMBL" id="VFQX01000013">
    <property type="protein sequence ID" value="KAF0981584.1"/>
    <property type="molecule type" value="Genomic_DNA"/>
</dbReference>
<evidence type="ECO:0000313" key="1">
    <source>
        <dbReference type="EMBL" id="KAF0981584.1"/>
    </source>
</evidence>
<dbReference type="VEuPathDB" id="AmoebaDB:NF0052100"/>
<dbReference type="RefSeq" id="XP_044566297.1">
    <property type="nucleotide sequence ID" value="XM_044702739.1"/>
</dbReference>